<proteinExistence type="predicted"/>
<name>A0ABZ1FD17_9ACTN</name>
<evidence type="ECO:0000313" key="3">
    <source>
        <dbReference type="Proteomes" id="UP001344251"/>
    </source>
</evidence>
<sequence>MDEKALGEYLSVVEEGISDELKRRLLLSAPNVGTSGLGELAKGESSSEEERVVRETATQRFIRLVTALDDSSERWRYRDVEDLAESFEDLRVMDFVNAQFEVEIPPLCG</sequence>
<keyword evidence="3" id="KW-1185">Reference proteome</keyword>
<organism evidence="2 3">
    <name type="scientific">Streptomyces decoyicus</name>
    <dbReference type="NCBI Taxonomy" id="249567"/>
    <lineage>
        <taxon>Bacteria</taxon>
        <taxon>Bacillati</taxon>
        <taxon>Actinomycetota</taxon>
        <taxon>Actinomycetes</taxon>
        <taxon>Kitasatosporales</taxon>
        <taxon>Streptomycetaceae</taxon>
        <taxon>Streptomyces</taxon>
    </lineage>
</organism>
<dbReference type="RefSeq" id="WP_326617492.1">
    <property type="nucleotide sequence ID" value="NZ_CP109106.1"/>
</dbReference>
<protein>
    <submittedName>
        <fullName evidence="2">Uncharacterized protein</fullName>
    </submittedName>
</protein>
<dbReference type="EMBL" id="CP109106">
    <property type="protein sequence ID" value="WSB68076.1"/>
    <property type="molecule type" value="Genomic_DNA"/>
</dbReference>
<evidence type="ECO:0000256" key="1">
    <source>
        <dbReference type="SAM" id="MobiDB-lite"/>
    </source>
</evidence>
<accession>A0ABZ1FD17</accession>
<dbReference type="Proteomes" id="UP001344251">
    <property type="component" value="Chromosome"/>
</dbReference>
<feature type="region of interest" description="Disordered" evidence="1">
    <location>
        <begin position="32"/>
        <end position="51"/>
    </location>
</feature>
<evidence type="ECO:0000313" key="2">
    <source>
        <dbReference type="EMBL" id="WSB68076.1"/>
    </source>
</evidence>
<gene>
    <name evidence="2" type="ORF">OG863_08950</name>
</gene>
<reference evidence="2 3" key="1">
    <citation type="submission" date="2022-10" db="EMBL/GenBank/DDBJ databases">
        <title>The complete genomes of actinobacterial strains from the NBC collection.</title>
        <authorList>
            <person name="Joergensen T.S."/>
            <person name="Alvarez Arevalo M."/>
            <person name="Sterndorff E.B."/>
            <person name="Faurdal D."/>
            <person name="Vuksanovic O."/>
            <person name="Mourched A.-S."/>
            <person name="Charusanti P."/>
            <person name="Shaw S."/>
            <person name="Blin K."/>
            <person name="Weber T."/>
        </authorList>
    </citation>
    <scope>NUCLEOTIDE SEQUENCE [LARGE SCALE GENOMIC DNA]</scope>
    <source>
        <strain evidence="2 3">NBC 01774</strain>
    </source>
</reference>